<name>A0AA95EE35_9VIRU</name>
<sequence length="91" mass="10220">MDATYSLSQQVTAASEREGWQDVTSESTPREPEPEHETLDAVQSAELLRNIEELNNAAARGAKVQFPRRRGWLTFISDVGETHVPFATYDL</sequence>
<evidence type="ECO:0000313" key="2">
    <source>
        <dbReference type="EMBL" id="WBR14245.1"/>
    </source>
</evidence>
<protein>
    <submittedName>
        <fullName evidence="2">Orphan protein</fullName>
    </submittedName>
</protein>
<dbReference type="EMBL" id="ON887157">
    <property type="protein sequence ID" value="WBR14245.1"/>
    <property type="molecule type" value="Genomic_DNA"/>
</dbReference>
<organism evidence="2 3">
    <name type="scientific">Pandoravirus kuranda</name>
    <dbReference type="NCBI Taxonomy" id="3019033"/>
    <lineage>
        <taxon>Viruses</taxon>
        <taxon>Pandoravirus</taxon>
    </lineage>
</organism>
<accession>A0AA95EE35</accession>
<proteinExistence type="predicted"/>
<gene>
    <name evidence="2" type="ORF">pkur_cds_70</name>
</gene>
<feature type="region of interest" description="Disordered" evidence="1">
    <location>
        <begin position="1"/>
        <end position="38"/>
    </location>
</feature>
<feature type="compositionally biased region" description="Polar residues" evidence="1">
    <location>
        <begin position="1"/>
        <end position="13"/>
    </location>
</feature>
<evidence type="ECO:0000313" key="3">
    <source>
        <dbReference type="Proteomes" id="UP001185135"/>
    </source>
</evidence>
<reference evidence="2" key="1">
    <citation type="submission" date="2022-06" db="EMBL/GenBank/DDBJ databases">
        <authorList>
            <person name="Legendre M."/>
            <person name="Claverie J.-M."/>
            <person name="Alempic J.-M."/>
            <person name="Abergel C."/>
        </authorList>
    </citation>
    <scope>NUCLEOTIDE SEQUENCE</scope>
    <source>
        <strain evidence="2">Kuranda</strain>
    </source>
</reference>
<evidence type="ECO:0000256" key="1">
    <source>
        <dbReference type="SAM" id="MobiDB-lite"/>
    </source>
</evidence>
<feature type="compositionally biased region" description="Basic and acidic residues" evidence="1">
    <location>
        <begin position="28"/>
        <end position="38"/>
    </location>
</feature>
<dbReference type="Proteomes" id="UP001185135">
    <property type="component" value="Segment"/>
</dbReference>